<organism evidence="4 5">
    <name type="scientific">Diplocarpon coronariae</name>
    <dbReference type="NCBI Taxonomy" id="2795749"/>
    <lineage>
        <taxon>Eukaryota</taxon>
        <taxon>Fungi</taxon>
        <taxon>Dikarya</taxon>
        <taxon>Ascomycota</taxon>
        <taxon>Pezizomycotina</taxon>
        <taxon>Leotiomycetes</taxon>
        <taxon>Helotiales</taxon>
        <taxon>Drepanopezizaceae</taxon>
        <taxon>Diplocarpon</taxon>
    </lineage>
</organism>
<protein>
    <recommendedName>
        <fullName evidence="1">RNA-dependent RNA polymerase</fullName>
        <ecNumber evidence="1">2.7.7.48</ecNumber>
    </recommendedName>
</protein>
<dbReference type="EMBL" id="MZNU01000058">
    <property type="protein sequence ID" value="OWP06091.1"/>
    <property type="molecule type" value="Genomic_DNA"/>
</dbReference>
<dbReference type="InterPro" id="IPR057596">
    <property type="entry name" value="RDRP_core"/>
</dbReference>
<evidence type="ECO:0000313" key="5">
    <source>
        <dbReference type="Proteomes" id="UP000242519"/>
    </source>
</evidence>
<feature type="region of interest" description="Disordered" evidence="2">
    <location>
        <begin position="1"/>
        <end position="23"/>
    </location>
</feature>
<feature type="region of interest" description="Disordered" evidence="2">
    <location>
        <begin position="164"/>
        <end position="270"/>
    </location>
</feature>
<accession>A0A218ZDD5</accession>
<sequence length="1331" mass="150420">MTSGIPEPPGTPSRRIATTRTDDSTLDSSVLGTRIDLVCSEWDLGLSFDNPGSIEYKCCEVIRFCCHKKIFDRAYQEFTREATTIYQGWINKPRGERGTIPDATRRRRRPVNPAEREELLRCFLATFKHFRDAFQRLNGGTPPSIKLKADGYRRQLKQEAAIVPIPSLLSPSPRVSSDKRQREEPFADVPSTKKSKETRDPDLPPHQPPRMAPPRGRPRMQEARQPRSANTSFASTVPSVFSQEEQSSSFQNTQTTLPDTGLGQESQDALTPWQDDRYVCSSDYRSSSFDAHVRGLLEEEILNDHSSTAPVSPAEEKLSQDLLEFAIDNASRPDGEPSETDAEKRFRDQLQGTFPELPRSLSRAAPCVAYEILRVFLHADVPISLYHGDVDASWRDYGVLWRSLRDLEVLRGKPFPERSSKEAWACALKNYEKGFHAVVLAGSLVFAPDECERVFRLKLAPLKLDKSHRLGRRFGHDRFLEISIPALSGRKIPKSLACLGKRGASIVIEWLVDGTHHLIGRVWKPFMVRENDRPRKNIFARDAEKTDPTFRVYFFAVEGCTGRPALSIPQLLNCVRPTEENEWQPFLKLFNRTTLALSRNDSTLVLPPEQIRVVPNDIVFDNDPNNVMNDGAGKISPSLALKVTQKLGLSYLPAAFQGRIGEAKGLWVTDHHFRGQEDWIETYPSQRKWERVKSDDEEWHDPSHRTFEVLKCSGPLKSADLNFQFLPLLMDRARDKALMKQVLSDILKGGLSAKVEEIKTAMDDPLSLRQWVRAKNANLKDRQLGVITYKAGIPAVREERLNALLDAGFVPQGLRFLRDLTKAVVKDAGEELKARLNIEVRRSTYAYMVPDFWGVLEADEVYMDFSSFDDHVLGFSGPKIGGEVLVARSPAHFVSDIQRVKSVIKAELVGLKNVIVFSTKGNPSLAAMLSGGDFDGDIAWVCWEPSIVGNFENAEVPQTIDLVGRGLLGQDKRTYRDLVRGVRPEDQTSEFLKRSFEFNMRQSLLGIVTSFKESVCYTQKDVDTEEARILSQLASYLVDAKKQGYIFDEDCWAAVKKDVVPIKTVPIKYKTEDPVAGADHIIDHLKWEAQEALEKAMVDFYAKDSKLLGDANHTRDLQPGTQLEPEPPSWDIDLAQYYFNMAELSADPQVRRLLDDLETDISELKKTWLQKFRSRNKSNRNPNSKDEEESISDFAEFVGNLHDRFHSIQPRQETLVSRFLTASPGRNSELSPWELLKASTAVASYANFRRPRNPSKLPVSIFVWWMAGRQLMHLKAMCGENPPHLITETMYSCLKPDTSGIRRLVSNGQASSLADNASIANVDDLEAIDDD</sequence>
<feature type="domain" description="RDRP core" evidence="3">
    <location>
        <begin position="456"/>
        <end position="1087"/>
    </location>
</feature>
<evidence type="ECO:0000313" key="4">
    <source>
        <dbReference type="EMBL" id="OWP06091.1"/>
    </source>
</evidence>
<dbReference type="STRING" id="503106.A0A218ZDD5"/>
<feature type="compositionally biased region" description="Low complexity" evidence="2">
    <location>
        <begin position="241"/>
        <end position="256"/>
    </location>
</feature>
<evidence type="ECO:0000256" key="1">
    <source>
        <dbReference type="RuleBase" id="RU363098"/>
    </source>
</evidence>
<evidence type="ECO:0000256" key="2">
    <source>
        <dbReference type="SAM" id="MobiDB-lite"/>
    </source>
</evidence>
<dbReference type="PANTHER" id="PTHR23079:SF14">
    <property type="entry name" value="RNA-DEPENDENT RNA POLYMERASE"/>
    <property type="match status" value="1"/>
</dbReference>
<evidence type="ECO:0000259" key="3">
    <source>
        <dbReference type="Pfam" id="PF05183"/>
    </source>
</evidence>
<dbReference type="PANTHER" id="PTHR23079">
    <property type="entry name" value="RNA-DEPENDENT RNA POLYMERASE"/>
    <property type="match status" value="1"/>
</dbReference>
<reference evidence="4 5" key="1">
    <citation type="submission" date="2017-04" db="EMBL/GenBank/DDBJ databases">
        <title>Draft genome sequence of Marssonina coronaria NL1: causal agent of apple blotch.</title>
        <authorList>
            <person name="Cheng Q."/>
        </authorList>
    </citation>
    <scope>NUCLEOTIDE SEQUENCE [LARGE SCALE GENOMIC DNA]</scope>
    <source>
        <strain evidence="4 5">NL1</strain>
    </source>
</reference>
<dbReference type="Pfam" id="PF05183">
    <property type="entry name" value="RdRP"/>
    <property type="match status" value="1"/>
</dbReference>
<name>A0A218ZDD5_9HELO</name>
<dbReference type="GO" id="GO:0003723">
    <property type="term" value="F:RNA binding"/>
    <property type="evidence" value="ECO:0007669"/>
    <property type="project" value="UniProtKB-KW"/>
</dbReference>
<dbReference type="InterPro" id="IPR007855">
    <property type="entry name" value="RDRP"/>
</dbReference>
<dbReference type="GO" id="GO:0031380">
    <property type="term" value="C:nuclear RNA-directed RNA polymerase complex"/>
    <property type="evidence" value="ECO:0007669"/>
    <property type="project" value="TreeGrafter"/>
</dbReference>
<keyword evidence="1" id="KW-0808">Transferase</keyword>
<keyword evidence="1" id="KW-0694">RNA-binding</keyword>
<dbReference type="GO" id="GO:0003968">
    <property type="term" value="F:RNA-directed RNA polymerase activity"/>
    <property type="evidence" value="ECO:0007669"/>
    <property type="project" value="UniProtKB-KW"/>
</dbReference>
<dbReference type="InParanoid" id="A0A218ZDD5"/>
<proteinExistence type="inferred from homology"/>
<keyword evidence="1" id="KW-0548">Nucleotidyltransferase</keyword>
<dbReference type="OrthoDB" id="10055769at2759"/>
<keyword evidence="5" id="KW-1185">Reference proteome</keyword>
<comment type="catalytic activity">
    <reaction evidence="1">
        <text>RNA(n) + a ribonucleoside 5'-triphosphate = RNA(n+1) + diphosphate</text>
        <dbReference type="Rhea" id="RHEA:21248"/>
        <dbReference type="Rhea" id="RHEA-COMP:14527"/>
        <dbReference type="Rhea" id="RHEA-COMP:17342"/>
        <dbReference type="ChEBI" id="CHEBI:33019"/>
        <dbReference type="ChEBI" id="CHEBI:61557"/>
        <dbReference type="ChEBI" id="CHEBI:140395"/>
        <dbReference type="EC" id="2.7.7.48"/>
    </reaction>
</comment>
<dbReference type="Gene3D" id="1.10.8.790">
    <property type="entry name" value="RNA-dependent RNA polymerase, slab domain, helical subdomain-like"/>
    <property type="match status" value="1"/>
</dbReference>
<feature type="compositionally biased region" description="Polar residues" evidence="2">
    <location>
        <begin position="227"/>
        <end position="240"/>
    </location>
</feature>
<keyword evidence="1" id="KW-0696">RNA-directed RNA polymerase</keyword>
<feature type="compositionally biased region" description="Basic and acidic residues" evidence="2">
    <location>
        <begin position="194"/>
        <end position="203"/>
    </location>
</feature>
<gene>
    <name evidence="4" type="ORF">B2J93_1848</name>
</gene>
<dbReference type="Proteomes" id="UP000242519">
    <property type="component" value="Unassembled WGS sequence"/>
</dbReference>
<comment type="caution">
    <text evidence="4">The sequence shown here is derived from an EMBL/GenBank/DDBJ whole genome shotgun (WGS) entry which is preliminary data.</text>
</comment>
<feature type="compositionally biased region" description="Basic and acidic residues" evidence="2">
    <location>
        <begin position="176"/>
        <end position="185"/>
    </location>
</feature>
<comment type="similarity">
    <text evidence="1">Belongs to the RdRP family.</text>
</comment>
<feature type="compositionally biased region" description="Low complexity" evidence="2">
    <location>
        <begin position="164"/>
        <end position="175"/>
    </location>
</feature>
<dbReference type="EC" id="2.7.7.48" evidence="1"/>
<dbReference type="GO" id="GO:0030422">
    <property type="term" value="P:siRNA processing"/>
    <property type="evidence" value="ECO:0007669"/>
    <property type="project" value="TreeGrafter"/>
</dbReference>
<feature type="compositionally biased region" description="Pro residues" evidence="2">
    <location>
        <begin position="1"/>
        <end position="11"/>
    </location>
</feature>